<evidence type="ECO:0000256" key="3">
    <source>
        <dbReference type="ARBA" id="ARBA00004906"/>
    </source>
</evidence>
<accession>A0A4S8J7L0</accession>
<evidence type="ECO:0000256" key="7">
    <source>
        <dbReference type="ARBA" id="ARBA00022723"/>
    </source>
</evidence>
<dbReference type="SMART" id="SM00184">
    <property type="entry name" value="RING"/>
    <property type="match status" value="1"/>
</dbReference>
<dbReference type="GO" id="GO:0008270">
    <property type="term" value="F:zinc ion binding"/>
    <property type="evidence" value="ECO:0007669"/>
    <property type="project" value="UniProtKB-KW"/>
</dbReference>
<dbReference type="GO" id="GO:0061630">
    <property type="term" value="F:ubiquitin protein ligase activity"/>
    <property type="evidence" value="ECO:0007669"/>
    <property type="project" value="UniProtKB-EC"/>
</dbReference>
<dbReference type="Pfam" id="PF13639">
    <property type="entry name" value="zf-RING_2"/>
    <property type="match status" value="1"/>
</dbReference>
<dbReference type="Gene3D" id="3.30.40.10">
    <property type="entry name" value="Zinc/RING finger domain, C3HC4 (zinc finger)"/>
    <property type="match status" value="1"/>
</dbReference>
<keyword evidence="7" id="KW-0479">Metal-binding</keyword>
<organism evidence="18 19">
    <name type="scientific">Musa balbisiana</name>
    <name type="common">Banana</name>
    <dbReference type="NCBI Taxonomy" id="52838"/>
    <lineage>
        <taxon>Eukaryota</taxon>
        <taxon>Viridiplantae</taxon>
        <taxon>Streptophyta</taxon>
        <taxon>Embryophyta</taxon>
        <taxon>Tracheophyta</taxon>
        <taxon>Spermatophyta</taxon>
        <taxon>Magnoliopsida</taxon>
        <taxon>Liliopsida</taxon>
        <taxon>Zingiberales</taxon>
        <taxon>Musaceae</taxon>
        <taxon>Musa</taxon>
    </lineage>
</organism>
<keyword evidence="5" id="KW-0808">Transferase</keyword>
<dbReference type="EMBL" id="PYDT01000006">
    <property type="protein sequence ID" value="THU57550.1"/>
    <property type="molecule type" value="Genomic_DNA"/>
</dbReference>
<evidence type="ECO:0000256" key="12">
    <source>
        <dbReference type="ARBA" id="ARBA00023136"/>
    </source>
</evidence>
<gene>
    <name evidence="18" type="ORF">C4D60_Mb03t04700</name>
</gene>
<feature type="domain" description="RING-type" evidence="17">
    <location>
        <begin position="125"/>
        <end position="167"/>
    </location>
</feature>
<keyword evidence="12 16" id="KW-0472">Membrane</keyword>
<evidence type="ECO:0000313" key="19">
    <source>
        <dbReference type="Proteomes" id="UP000317650"/>
    </source>
</evidence>
<comment type="caution">
    <text evidence="18">The sequence shown here is derived from an EMBL/GenBank/DDBJ whole genome shotgun (WGS) entry which is preliminary data.</text>
</comment>
<dbReference type="SUPFAM" id="SSF57850">
    <property type="entry name" value="RING/U-box"/>
    <property type="match status" value="1"/>
</dbReference>
<evidence type="ECO:0000256" key="15">
    <source>
        <dbReference type="SAM" id="MobiDB-lite"/>
    </source>
</evidence>
<dbReference type="CDD" id="cd16461">
    <property type="entry name" value="RING-H2_EL5-like"/>
    <property type="match status" value="1"/>
</dbReference>
<keyword evidence="6 16" id="KW-0812">Transmembrane</keyword>
<sequence length="388" mass="43251">MDWVLHESIKGGDFSSPIPFPLPVPPPPPPPPVINSERRINLSILIIFLILAIIFFITGLLHLLVRYLLRPTSREREDLDNVPALQGQLQQLLHLHDAGVDQSFIDTLPVFLYKSIVYLEDPFDCAVCLCLFEADDKLRLLPKCSHAFHVQCIDTWLMSHSTCPLCRRSLLPDLSPTDSFDPVVLVLEPGSESSRETASEREDSMPNVDLGSNGDENTGSSIVHTSQRPVEMAVREEVGMALPVSEASETNVVPVKLGKFRSVYVGEGSSTANGNLDQRRCFSMGSYEYVMDDRALFQVPIKPPKMKPEHRFAVSEFGCHSRRGVFKGSDALRATEFRDDAGNVGISSHLHMKESFSVSKIWLRSKKEISMAGDSSRRALSFRTGDEL</sequence>
<evidence type="ECO:0000259" key="17">
    <source>
        <dbReference type="PROSITE" id="PS50089"/>
    </source>
</evidence>
<evidence type="ECO:0000256" key="11">
    <source>
        <dbReference type="ARBA" id="ARBA00022989"/>
    </source>
</evidence>
<dbReference type="AlphaFoldDB" id="A0A4S8J7L0"/>
<reference evidence="18 19" key="1">
    <citation type="journal article" date="2019" name="Nat. Plants">
        <title>Genome sequencing of Musa balbisiana reveals subgenome evolution and function divergence in polyploid bananas.</title>
        <authorList>
            <person name="Yao X."/>
        </authorList>
    </citation>
    <scope>NUCLEOTIDE SEQUENCE [LARGE SCALE GENOMIC DNA]</scope>
    <source>
        <strain evidence="19">cv. DH-PKW</strain>
        <tissue evidence="18">Leaves</tissue>
    </source>
</reference>
<evidence type="ECO:0000256" key="16">
    <source>
        <dbReference type="SAM" id="Phobius"/>
    </source>
</evidence>
<evidence type="ECO:0000256" key="8">
    <source>
        <dbReference type="ARBA" id="ARBA00022771"/>
    </source>
</evidence>
<keyword evidence="19" id="KW-1185">Reference proteome</keyword>
<comment type="similarity">
    <text evidence="13">Belongs to the RING-type zinc finger family. ATL subfamily.</text>
</comment>
<evidence type="ECO:0000256" key="4">
    <source>
        <dbReference type="ARBA" id="ARBA00012483"/>
    </source>
</evidence>
<evidence type="ECO:0000256" key="6">
    <source>
        <dbReference type="ARBA" id="ARBA00022692"/>
    </source>
</evidence>
<keyword evidence="8 14" id="KW-0863">Zinc-finger</keyword>
<proteinExistence type="inferred from homology"/>
<comment type="catalytic activity">
    <reaction evidence="1">
        <text>S-ubiquitinyl-[E2 ubiquitin-conjugating enzyme]-L-cysteine + [acceptor protein]-L-lysine = [E2 ubiquitin-conjugating enzyme]-L-cysteine + N(6)-ubiquitinyl-[acceptor protein]-L-lysine.</text>
        <dbReference type="EC" id="2.3.2.27"/>
    </reaction>
</comment>
<dbReference type="InterPro" id="IPR001841">
    <property type="entry name" value="Znf_RING"/>
</dbReference>
<keyword evidence="10" id="KW-0862">Zinc</keyword>
<feature type="transmembrane region" description="Helical" evidence="16">
    <location>
        <begin position="40"/>
        <end position="65"/>
    </location>
</feature>
<dbReference type="Proteomes" id="UP000317650">
    <property type="component" value="Chromosome 3"/>
</dbReference>
<dbReference type="FunFam" id="3.30.40.10:FF:000187">
    <property type="entry name" value="E3 ubiquitin-protein ligase ATL6"/>
    <property type="match status" value="1"/>
</dbReference>
<dbReference type="PANTHER" id="PTHR45768">
    <property type="entry name" value="E3 UBIQUITIN-PROTEIN LIGASE RNF13-LIKE"/>
    <property type="match status" value="1"/>
</dbReference>
<keyword evidence="9" id="KW-0833">Ubl conjugation pathway</keyword>
<evidence type="ECO:0000256" key="5">
    <source>
        <dbReference type="ARBA" id="ARBA00022679"/>
    </source>
</evidence>
<evidence type="ECO:0000256" key="13">
    <source>
        <dbReference type="ARBA" id="ARBA00024209"/>
    </source>
</evidence>
<evidence type="ECO:0000256" key="2">
    <source>
        <dbReference type="ARBA" id="ARBA00004167"/>
    </source>
</evidence>
<protein>
    <recommendedName>
        <fullName evidence="4">RING-type E3 ubiquitin transferase</fullName>
        <ecNumber evidence="4">2.3.2.27</ecNumber>
    </recommendedName>
</protein>
<comment type="pathway">
    <text evidence="3">Protein modification; protein ubiquitination.</text>
</comment>
<keyword evidence="11 16" id="KW-1133">Transmembrane helix</keyword>
<feature type="compositionally biased region" description="Basic and acidic residues" evidence="15">
    <location>
        <begin position="193"/>
        <end position="204"/>
    </location>
</feature>
<feature type="compositionally biased region" description="Polar residues" evidence="15">
    <location>
        <begin position="214"/>
        <end position="227"/>
    </location>
</feature>
<dbReference type="GO" id="GO:0016020">
    <property type="term" value="C:membrane"/>
    <property type="evidence" value="ECO:0007669"/>
    <property type="project" value="UniProtKB-SubCell"/>
</dbReference>
<name>A0A4S8J7L0_MUSBA</name>
<dbReference type="InterPro" id="IPR013083">
    <property type="entry name" value="Znf_RING/FYVE/PHD"/>
</dbReference>
<feature type="region of interest" description="Disordered" evidence="15">
    <location>
        <begin position="190"/>
        <end position="227"/>
    </location>
</feature>
<dbReference type="EC" id="2.3.2.27" evidence="4"/>
<evidence type="ECO:0000256" key="10">
    <source>
        <dbReference type="ARBA" id="ARBA00022833"/>
    </source>
</evidence>
<evidence type="ECO:0000256" key="1">
    <source>
        <dbReference type="ARBA" id="ARBA00000900"/>
    </source>
</evidence>
<dbReference type="PROSITE" id="PS50089">
    <property type="entry name" value="ZF_RING_2"/>
    <property type="match status" value="1"/>
</dbReference>
<comment type="subcellular location">
    <subcellularLocation>
        <location evidence="2">Membrane</location>
        <topology evidence="2">Single-pass membrane protein</topology>
    </subcellularLocation>
</comment>
<dbReference type="PANTHER" id="PTHR45768:SF10">
    <property type="entry name" value="RING-H2 FINGER PROTEIN ATL13-RELATED"/>
    <property type="match status" value="1"/>
</dbReference>
<evidence type="ECO:0000256" key="9">
    <source>
        <dbReference type="ARBA" id="ARBA00022786"/>
    </source>
</evidence>
<evidence type="ECO:0000313" key="18">
    <source>
        <dbReference type="EMBL" id="THU57550.1"/>
    </source>
</evidence>
<dbReference type="STRING" id="52838.A0A4S8J7L0"/>
<evidence type="ECO:0000256" key="14">
    <source>
        <dbReference type="PROSITE-ProRule" id="PRU00175"/>
    </source>
</evidence>